<protein>
    <recommendedName>
        <fullName evidence="4">B30.2/SPRY domain-containing protein</fullName>
    </recommendedName>
</protein>
<dbReference type="Gene3D" id="2.60.120.920">
    <property type="match status" value="1"/>
</dbReference>
<accession>A0A819SXM9</accession>
<sequence>MASVTSKTPCVTCGKGAGLFKCEGCTQTFCTKHVAEHRQTLHHQLDEIIVKHDSLQEKIIENKDQSNPLIKYVDEWEQKSIVKIQQMAEETRQKVVKLSDIHKRTVSKELNLLTEQIKKAREEDDFIETDLIYWISTLNRMRDELITVPLSNNIKEDQSAPLIYQLKLTTTSSEFDDKSMFQYRQAHLQTTTSGDILERCLDGAKIGDNGQLVEHSDWDCPVEVRGKVGYTSGTHRFRLQIEKNPRGTWIFFGIISKTQLMTKCSYESSSAYGWADYDDYFLGGVRQNNQNTGQFYDTVESDIITLIVDCTNRKICYVNEKRQKSQQLDININKCPFPWQLHINLYGTGDRVRLLSATSSLGQALVPEIHGMPKLDAIYIFGANKQRHQEWAGNWPKIKGVHT</sequence>
<reference evidence="2" key="1">
    <citation type="submission" date="2021-02" db="EMBL/GenBank/DDBJ databases">
        <authorList>
            <person name="Nowell W R."/>
        </authorList>
    </citation>
    <scope>NUCLEOTIDE SEQUENCE</scope>
</reference>
<evidence type="ECO:0000313" key="2">
    <source>
        <dbReference type="EMBL" id="CAF4066351.1"/>
    </source>
</evidence>
<dbReference type="InterPro" id="IPR013320">
    <property type="entry name" value="ConA-like_dom_sf"/>
</dbReference>
<keyword evidence="1" id="KW-0175">Coiled coil</keyword>
<name>A0A819SXM9_9BILA</name>
<dbReference type="InterPro" id="IPR043136">
    <property type="entry name" value="B30.2/SPRY_sf"/>
</dbReference>
<dbReference type="SUPFAM" id="SSF49899">
    <property type="entry name" value="Concanavalin A-like lectins/glucanases"/>
    <property type="match status" value="1"/>
</dbReference>
<evidence type="ECO:0000313" key="3">
    <source>
        <dbReference type="Proteomes" id="UP000663823"/>
    </source>
</evidence>
<proteinExistence type="predicted"/>
<dbReference type="EMBL" id="CAJOAX010009963">
    <property type="protein sequence ID" value="CAF4066351.1"/>
    <property type="molecule type" value="Genomic_DNA"/>
</dbReference>
<dbReference type="AlphaFoldDB" id="A0A819SXM9"/>
<gene>
    <name evidence="2" type="ORF">OTI717_LOCUS32419</name>
</gene>
<comment type="caution">
    <text evidence="2">The sequence shown here is derived from an EMBL/GenBank/DDBJ whole genome shotgun (WGS) entry which is preliminary data.</text>
</comment>
<organism evidence="2 3">
    <name type="scientific">Rotaria sordida</name>
    <dbReference type="NCBI Taxonomy" id="392033"/>
    <lineage>
        <taxon>Eukaryota</taxon>
        <taxon>Metazoa</taxon>
        <taxon>Spiralia</taxon>
        <taxon>Gnathifera</taxon>
        <taxon>Rotifera</taxon>
        <taxon>Eurotatoria</taxon>
        <taxon>Bdelloidea</taxon>
        <taxon>Philodinida</taxon>
        <taxon>Philodinidae</taxon>
        <taxon>Rotaria</taxon>
    </lineage>
</organism>
<evidence type="ECO:0008006" key="4">
    <source>
        <dbReference type="Google" id="ProtNLM"/>
    </source>
</evidence>
<feature type="coiled-coil region" evidence="1">
    <location>
        <begin position="103"/>
        <end position="130"/>
    </location>
</feature>
<dbReference type="Proteomes" id="UP000663823">
    <property type="component" value="Unassembled WGS sequence"/>
</dbReference>
<evidence type="ECO:0000256" key="1">
    <source>
        <dbReference type="SAM" id="Coils"/>
    </source>
</evidence>